<protein>
    <submittedName>
        <fullName evidence="2">Uncharacterized protein</fullName>
    </submittedName>
</protein>
<comment type="caution">
    <text evidence="2">The sequence shown here is derived from an EMBL/GenBank/DDBJ whole genome shotgun (WGS) entry which is preliminary data.</text>
</comment>
<feature type="transmembrane region" description="Helical" evidence="1">
    <location>
        <begin position="6"/>
        <end position="22"/>
    </location>
</feature>
<feature type="transmembrane region" description="Helical" evidence="1">
    <location>
        <begin position="34"/>
        <end position="53"/>
    </location>
</feature>
<dbReference type="AlphaFoldDB" id="A0A4R8GUL0"/>
<name>A0A4R8GUL0_9FIRM</name>
<dbReference type="RefSeq" id="WP_134118779.1">
    <property type="nucleotide sequence ID" value="NZ_SOEG01000042.1"/>
</dbReference>
<dbReference type="EMBL" id="SOEG01000042">
    <property type="protein sequence ID" value="TDX46341.1"/>
    <property type="molecule type" value="Genomic_DNA"/>
</dbReference>
<keyword evidence="3" id="KW-1185">Reference proteome</keyword>
<proteinExistence type="predicted"/>
<accession>A0A4R8GUL0</accession>
<gene>
    <name evidence="2" type="ORF">C7959_1428</name>
</gene>
<organism evidence="2 3">
    <name type="scientific">Orenia marismortui</name>
    <dbReference type="NCBI Taxonomy" id="46469"/>
    <lineage>
        <taxon>Bacteria</taxon>
        <taxon>Bacillati</taxon>
        <taxon>Bacillota</taxon>
        <taxon>Clostridia</taxon>
        <taxon>Halanaerobiales</taxon>
        <taxon>Halobacteroidaceae</taxon>
        <taxon>Orenia</taxon>
    </lineage>
</organism>
<dbReference type="Proteomes" id="UP000295832">
    <property type="component" value="Unassembled WGS sequence"/>
</dbReference>
<keyword evidence="1" id="KW-0472">Membrane</keyword>
<evidence type="ECO:0000313" key="2">
    <source>
        <dbReference type="EMBL" id="TDX46341.1"/>
    </source>
</evidence>
<keyword evidence="1" id="KW-1133">Transmembrane helix</keyword>
<sequence length="108" mass="12458">MKNYIAIIMAILIMIIFCILYFSEVIRPFFDPRYILLFVLLLLGMLLLLFGILNFEEISLREHILDIIFSAFTGSLEFTNLFAIFFGLLLVIIGILGFVNGLDWLGME</sequence>
<feature type="transmembrane region" description="Helical" evidence="1">
    <location>
        <begin position="81"/>
        <end position="102"/>
    </location>
</feature>
<keyword evidence="1" id="KW-0812">Transmembrane</keyword>
<evidence type="ECO:0000313" key="3">
    <source>
        <dbReference type="Proteomes" id="UP000295832"/>
    </source>
</evidence>
<evidence type="ECO:0000256" key="1">
    <source>
        <dbReference type="SAM" id="Phobius"/>
    </source>
</evidence>
<reference evidence="2 3" key="1">
    <citation type="submission" date="2019-03" db="EMBL/GenBank/DDBJ databases">
        <title>Subsurface microbial communities from deep shales in Ohio and West Virginia, USA.</title>
        <authorList>
            <person name="Wrighton K."/>
        </authorList>
    </citation>
    <scope>NUCLEOTIDE SEQUENCE [LARGE SCALE GENOMIC DNA]</scope>
    <source>
        <strain evidence="2 3">MSL 6dP</strain>
    </source>
</reference>